<proteinExistence type="predicted"/>
<dbReference type="EnsemblMetazoa" id="XM_050652402.1">
    <property type="protein sequence ID" value="XP_050508359.1"/>
    <property type="gene ID" value="LOC126885692"/>
</dbReference>
<feature type="chain" id="PRO_5045239802" evidence="1">
    <location>
        <begin position="18"/>
        <end position="195"/>
    </location>
</feature>
<dbReference type="RefSeq" id="XP_050508359.1">
    <property type="nucleotide sequence ID" value="XM_050652402.1"/>
</dbReference>
<evidence type="ECO:0000313" key="3">
    <source>
        <dbReference type="Proteomes" id="UP001652700"/>
    </source>
</evidence>
<evidence type="ECO:0000256" key="1">
    <source>
        <dbReference type="SAM" id="SignalP"/>
    </source>
</evidence>
<dbReference type="PANTHER" id="PTHR21112">
    <property type="entry name" value="CHEMOSENSORY PROTEIN A 29A-RELATED"/>
    <property type="match status" value="1"/>
</dbReference>
<keyword evidence="1" id="KW-0732">Signal</keyword>
<organism evidence="2 3">
    <name type="scientific">Diabrotica virgifera virgifera</name>
    <name type="common">western corn rootworm</name>
    <dbReference type="NCBI Taxonomy" id="50390"/>
    <lineage>
        <taxon>Eukaryota</taxon>
        <taxon>Metazoa</taxon>
        <taxon>Ecdysozoa</taxon>
        <taxon>Arthropoda</taxon>
        <taxon>Hexapoda</taxon>
        <taxon>Insecta</taxon>
        <taxon>Pterygota</taxon>
        <taxon>Neoptera</taxon>
        <taxon>Endopterygota</taxon>
        <taxon>Coleoptera</taxon>
        <taxon>Polyphaga</taxon>
        <taxon>Cucujiformia</taxon>
        <taxon>Chrysomeloidea</taxon>
        <taxon>Chrysomelidae</taxon>
        <taxon>Galerucinae</taxon>
        <taxon>Diabroticina</taxon>
        <taxon>Diabroticites</taxon>
        <taxon>Diabrotica</taxon>
    </lineage>
</organism>
<accession>A0ABM5KDU6</accession>
<dbReference type="PANTHER" id="PTHR21112:SF0">
    <property type="entry name" value="CHEMOSENSORY PROTEIN A 29A-RELATED"/>
    <property type="match status" value="1"/>
</dbReference>
<keyword evidence="3" id="KW-1185">Reference proteome</keyword>
<name>A0ABM5KDU6_DIAVI</name>
<dbReference type="Proteomes" id="UP001652700">
    <property type="component" value="Unplaced"/>
</dbReference>
<reference evidence="2" key="1">
    <citation type="submission" date="2025-05" db="UniProtKB">
        <authorList>
            <consortium name="EnsemblMetazoa"/>
        </authorList>
    </citation>
    <scope>IDENTIFICATION</scope>
</reference>
<feature type="signal peptide" evidence="1">
    <location>
        <begin position="1"/>
        <end position="17"/>
    </location>
</feature>
<protein>
    <submittedName>
        <fullName evidence="2">Uncharacterized protein</fullName>
    </submittedName>
</protein>
<evidence type="ECO:0000313" key="2">
    <source>
        <dbReference type="EnsemblMetazoa" id="XP_050508359.1"/>
    </source>
</evidence>
<dbReference type="GeneID" id="126885692"/>
<sequence length="195" mass="22633">MIPRIFLAFLLFYYINGEPGDYKGMIENIHIEYFNDKLAAPNATFKFFKYNRTQFAINVSIWVLEDLDGRDIESSTKAFAFLSNTFKFTGIELKVPNVCTMWKDDLYGIRGIMTKCGDVDLCNIKKGLWQLTNCWSEASFKYFPKSVPQGSYKVIMESKLKDGRVLARIAWYGKASLFFKDIQNMNSTSKYNIFQ</sequence>